<comment type="caution">
    <text evidence="2">The sequence shown here is derived from an EMBL/GenBank/DDBJ whole genome shotgun (WGS) entry which is preliminary data.</text>
</comment>
<proteinExistence type="predicted"/>
<gene>
    <name evidence="2" type="ORF">IM811_013877</name>
</gene>
<dbReference type="EMBL" id="JADCTT010000005">
    <property type="protein sequence ID" value="KAF9752083.1"/>
    <property type="molecule type" value="Genomic_DNA"/>
</dbReference>
<feature type="transmembrane region" description="Helical" evidence="1">
    <location>
        <begin position="7"/>
        <end position="27"/>
    </location>
</feature>
<keyword evidence="1" id="KW-0472">Membrane</keyword>
<reference evidence="2" key="1">
    <citation type="submission" date="2020-10" db="EMBL/GenBank/DDBJ databases">
        <title>High-Quality Genome Resource of Clonostachys rosea strain S41 by Oxford Nanopore Long-Read Sequencing.</title>
        <authorList>
            <person name="Wang H."/>
        </authorList>
    </citation>
    <scope>NUCLEOTIDE SEQUENCE</scope>
    <source>
        <strain evidence="2">S41</strain>
    </source>
</reference>
<evidence type="ECO:0000313" key="3">
    <source>
        <dbReference type="Proteomes" id="UP000616885"/>
    </source>
</evidence>
<keyword evidence="1" id="KW-0812">Transmembrane</keyword>
<sequence>MSALFRFNFATVDCIIFAWIIFAWTTFDWTIFGTTISNVTRFNLTILRPNISSYTSFNKSIKFSVRVDEYRAFWLSHA</sequence>
<accession>A0A8H7NAJ9</accession>
<dbReference type="AlphaFoldDB" id="A0A8H7NAJ9"/>
<dbReference type="Proteomes" id="UP000616885">
    <property type="component" value="Unassembled WGS sequence"/>
</dbReference>
<name>A0A8H7NAJ9_BIOOC</name>
<evidence type="ECO:0000256" key="1">
    <source>
        <dbReference type="SAM" id="Phobius"/>
    </source>
</evidence>
<organism evidence="2 3">
    <name type="scientific">Bionectria ochroleuca</name>
    <name type="common">Gliocladium roseum</name>
    <dbReference type="NCBI Taxonomy" id="29856"/>
    <lineage>
        <taxon>Eukaryota</taxon>
        <taxon>Fungi</taxon>
        <taxon>Dikarya</taxon>
        <taxon>Ascomycota</taxon>
        <taxon>Pezizomycotina</taxon>
        <taxon>Sordariomycetes</taxon>
        <taxon>Hypocreomycetidae</taxon>
        <taxon>Hypocreales</taxon>
        <taxon>Bionectriaceae</taxon>
        <taxon>Clonostachys</taxon>
    </lineage>
</organism>
<keyword evidence="1" id="KW-1133">Transmembrane helix</keyword>
<protein>
    <submittedName>
        <fullName evidence="2">Uncharacterized protein</fullName>
    </submittedName>
</protein>
<evidence type="ECO:0000313" key="2">
    <source>
        <dbReference type="EMBL" id="KAF9752083.1"/>
    </source>
</evidence>